<dbReference type="Proteomes" id="UP001187415">
    <property type="component" value="Unassembled WGS sequence"/>
</dbReference>
<evidence type="ECO:0000313" key="1">
    <source>
        <dbReference type="EMBL" id="KAK2815986.1"/>
    </source>
</evidence>
<gene>
    <name evidence="1" type="ORF">Q5P01_026453</name>
</gene>
<keyword evidence="2" id="KW-1185">Reference proteome</keyword>
<protein>
    <submittedName>
        <fullName evidence="1">Uncharacterized protein</fullName>
    </submittedName>
</protein>
<organism evidence="1 2">
    <name type="scientific">Channa striata</name>
    <name type="common">Snakehead murrel</name>
    <name type="synonym">Ophicephalus striatus</name>
    <dbReference type="NCBI Taxonomy" id="64152"/>
    <lineage>
        <taxon>Eukaryota</taxon>
        <taxon>Metazoa</taxon>
        <taxon>Chordata</taxon>
        <taxon>Craniata</taxon>
        <taxon>Vertebrata</taxon>
        <taxon>Euteleostomi</taxon>
        <taxon>Actinopterygii</taxon>
        <taxon>Neopterygii</taxon>
        <taxon>Teleostei</taxon>
        <taxon>Neoteleostei</taxon>
        <taxon>Acanthomorphata</taxon>
        <taxon>Anabantaria</taxon>
        <taxon>Anabantiformes</taxon>
        <taxon>Channoidei</taxon>
        <taxon>Channidae</taxon>
        <taxon>Channa</taxon>
    </lineage>
</organism>
<dbReference type="EMBL" id="JAUPFM010000022">
    <property type="protein sequence ID" value="KAK2815986.1"/>
    <property type="molecule type" value="Genomic_DNA"/>
</dbReference>
<comment type="caution">
    <text evidence="1">The sequence shown here is derived from an EMBL/GenBank/DDBJ whole genome shotgun (WGS) entry which is preliminary data.</text>
</comment>
<dbReference type="AlphaFoldDB" id="A0AA88LG71"/>
<sequence length="90" mass="9386">MCAECHKNQVHSACQPLFYGGSTEVAIAVLKVGASQVESTGWNFSSRGAQPVPQGGGETVGELYAAVSSRFLITVNASFLLLQSSQGPEP</sequence>
<accession>A0AA88LG71</accession>
<evidence type="ECO:0000313" key="2">
    <source>
        <dbReference type="Proteomes" id="UP001187415"/>
    </source>
</evidence>
<proteinExistence type="predicted"/>
<reference evidence="1" key="1">
    <citation type="submission" date="2023-07" db="EMBL/GenBank/DDBJ databases">
        <title>Chromosome-level Genome Assembly of Striped Snakehead (Channa striata).</title>
        <authorList>
            <person name="Liu H."/>
        </authorList>
    </citation>
    <scope>NUCLEOTIDE SEQUENCE</scope>
    <source>
        <strain evidence="1">Gz</strain>
        <tissue evidence="1">Muscle</tissue>
    </source>
</reference>
<name>A0AA88LG71_CHASR</name>